<keyword evidence="3" id="KW-1185">Reference proteome</keyword>
<evidence type="ECO:0000313" key="2">
    <source>
        <dbReference type="EMBL" id="PON69883.1"/>
    </source>
</evidence>
<organism evidence="2 3">
    <name type="scientific">Trema orientale</name>
    <name type="common">Charcoal tree</name>
    <name type="synonym">Celtis orientalis</name>
    <dbReference type="NCBI Taxonomy" id="63057"/>
    <lineage>
        <taxon>Eukaryota</taxon>
        <taxon>Viridiplantae</taxon>
        <taxon>Streptophyta</taxon>
        <taxon>Embryophyta</taxon>
        <taxon>Tracheophyta</taxon>
        <taxon>Spermatophyta</taxon>
        <taxon>Magnoliopsida</taxon>
        <taxon>eudicotyledons</taxon>
        <taxon>Gunneridae</taxon>
        <taxon>Pentapetalae</taxon>
        <taxon>rosids</taxon>
        <taxon>fabids</taxon>
        <taxon>Rosales</taxon>
        <taxon>Cannabaceae</taxon>
        <taxon>Trema</taxon>
    </lineage>
</organism>
<protein>
    <submittedName>
        <fullName evidence="2">Uncharacterized protein</fullName>
    </submittedName>
</protein>
<comment type="caution">
    <text evidence="2">The sequence shown here is derived from an EMBL/GenBank/DDBJ whole genome shotgun (WGS) entry which is preliminary data.</text>
</comment>
<reference evidence="3" key="1">
    <citation type="submission" date="2016-06" db="EMBL/GenBank/DDBJ databases">
        <title>Parallel loss of symbiosis genes in relatives of nitrogen-fixing non-legume Parasponia.</title>
        <authorList>
            <person name="Van Velzen R."/>
            <person name="Holmer R."/>
            <person name="Bu F."/>
            <person name="Rutten L."/>
            <person name="Van Zeijl A."/>
            <person name="Liu W."/>
            <person name="Santuari L."/>
            <person name="Cao Q."/>
            <person name="Sharma T."/>
            <person name="Shen D."/>
            <person name="Roswanjaya Y."/>
            <person name="Wardhani T."/>
            <person name="Kalhor M.S."/>
            <person name="Jansen J."/>
            <person name="Van den Hoogen J."/>
            <person name="Gungor B."/>
            <person name="Hartog M."/>
            <person name="Hontelez J."/>
            <person name="Verver J."/>
            <person name="Yang W.-C."/>
            <person name="Schijlen E."/>
            <person name="Repin R."/>
            <person name="Schilthuizen M."/>
            <person name="Schranz E."/>
            <person name="Heidstra R."/>
            <person name="Miyata K."/>
            <person name="Fedorova E."/>
            <person name="Kohlen W."/>
            <person name="Bisseling T."/>
            <person name="Smit S."/>
            <person name="Geurts R."/>
        </authorList>
    </citation>
    <scope>NUCLEOTIDE SEQUENCE [LARGE SCALE GENOMIC DNA]</scope>
    <source>
        <strain evidence="3">cv. RG33-2</strain>
    </source>
</reference>
<feature type="compositionally biased region" description="Basic and acidic residues" evidence="1">
    <location>
        <begin position="83"/>
        <end position="95"/>
    </location>
</feature>
<dbReference type="AlphaFoldDB" id="A0A2P5D9A5"/>
<sequence length="124" mass="13741">MKPSTSTQGKTALLCTKPSTASGRNNLFASKASASPTDSKSPSQLPAISDRQRHLRLRAALRQSNRKAESSNAPQRPSPRSSVDIDSRKPSEKGRSWGSWKWRGFWWSKKETKKTTPWVSSSLA</sequence>
<feature type="compositionally biased region" description="Polar residues" evidence="1">
    <location>
        <begin position="17"/>
        <end position="46"/>
    </location>
</feature>
<evidence type="ECO:0000256" key="1">
    <source>
        <dbReference type="SAM" id="MobiDB-lite"/>
    </source>
</evidence>
<feature type="region of interest" description="Disordered" evidence="1">
    <location>
        <begin position="1"/>
        <end position="98"/>
    </location>
</feature>
<accession>A0A2P5D9A5</accession>
<proteinExistence type="predicted"/>
<dbReference type="EMBL" id="JXTC01000286">
    <property type="protein sequence ID" value="PON69883.1"/>
    <property type="molecule type" value="Genomic_DNA"/>
</dbReference>
<feature type="compositionally biased region" description="Polar residues" evidence="1">
    <location>
        <begin position="1"/>
        <end position="10"/>
    </location>
</feature>
<evidence type="ECO:0000313" key="3">
    <source>
        <dbReference type="Proteomes" id="UP000237000"/>
    </source>
</evidence>
<dbReference type="OrthoDB" id="10299857at2759"/>
<name>A0A2P5D9A5_TREOI</name>
<feature type="compositionally biased region" description="Polar residues" evidence="1">
    <location>
        <begin position="70"/>
        <end position="81"/>
    </location>
</feature>
<dbReference type="InParanoid" id="A0A2P5D9A5"/>
<gene>
    <name evidence="2" type="ORF">TorRG33x02_258400</name>
</gene>
<dbReference type="Proteomes" id="UP000237000">
    <property type="component" value="Unassembled WGS sequence"/>
</dbReference>